<evidence type="ECO:0000256" key="3">
    <source>
        <dbReference type="ARBA" id="ARBA00023163"/>
    </source>
</evidence>
<dbReference type="Pfam" id="PF00392">
    <property type="entry name" value="GntR"/>
    <property type="match status" value="1"/>
</dbReference>
<dbReference type="SUPFAM" id="SSF64288">
    <property type="entry name" value="Chorismate lyase-like"/>
    <property type="match status" value="1"/>
</dbReference>
<dbReference type="SUPFAM" id="SSF46785">
    <property type="entry name" value="Winged helix' DNA-binding domain"/>
    <property type="match status" value="1"/>
</dbReference>
<dbReference type="CDD" id="cd07377">
    <property type="entry name" value="WHTH_GntR"/>
    <property type="match status" value="1"/>
</dbReference>
<keyword evidence="6" id="KW-1185">Reference proteome</keyword>
<evidence type="ECO:0000313" key="5">
    <source>
        <dbReference type="EMBL" id="PTL37602.1"/>
    </source>
</evidence>
<protein>
    <recommendedName>
        <fullName evidence="4">HTH gntR-type domain-containing protein</fullName>
    </recommendedName>
</protein>
<dbReference type="OrthoDB" id="149756at2"/>
<dbReference type="InterPro" id="IPR000524">
    <property type="entry name" value="Tscrpt_reg_HTH_GntR"/>
</dbReference>
<evidence type="ECO:0000313" key="6">
    <source>
        <dbReference type="Proteomes" id="UP000240509"/>
    </source>
</evidence>
<proteinExistence type="predicted"/>
<evidence type="ECO:0000256" key="1">
    <source>
        <dbReference type="ARBA" id="ARBA00023015"/>
    </source>
</evidence>
<organism evidence="5 6">
    <name type="scientific">Alkalicoccus saliphilus</name>
    <dbReference type="NCBI Taxonomy" id="200989"/>
    <lineage>
        <taxon>Bacteria</taxon>
        <taxon>Bacillati</taxon>
        <taxon>Bacillota</taxon>
        <taxon>Bacilli</taxon>
        <taxon>Bacillales</taxon>
        <taxon>Bacillaceae</taxon>
        <taxon>Alkalicoccus</taxon>
    </lineage>
</organism>
<feature type="domain" description="HTH gntR-type" evidence="4">
    <location>
        <begin position="8"/>
        <end position="76"/>
    </location>
</feature>
<dbReference type="GO" id="GO:0045892">
    <property type="term" value="P:negative regulation of DNA-templated transcription"/>
    <property type="evidence" value="ECO:0007669"/>
    <property type="project" value="TreeGrafter"/>
</dbReference>
<dbReference type="RefSeq" id="WP_107586153.1">
    <property type="nucleotide sequence ID" value="NZ_PZJJ01000041.1"/>
</dbReference>
<dbReference type="InterPro" id="IPR028978">
    <property type="entry name" value="Chorismate_lyase_/UTRA_dom_sf"/>
</dbReference>
<dbReference type="EMBL" id="PZJJ01000041">
    <property type="protein sequence ID" value="PTL37602.1"/>
    <property type="molecule type" value="Genomic_DNA"/>
</dbReference>
<dbReference type="PRINTS" id="PR00035">
    <property type="entry name" value="HTHGNTR"/>
</dbReference>
<dbReference type="InterPro" id="IPR036388">
    <property type="entry name" value="WH-like_DNA-bd_sf"/>
</dbReference>
<evidence type="ECO:0000259" key="4">
    <source>
        <dbReference type="PROSITE" id="PS50949"/>
    </source>
</evidence>
<dbReference type="SMART" id="SM00345">
    <property type="entry name" value="HTH_GNTR"/>
    <property type="match status" value="1"/>
</dbReference>
<dbReference type="Gene3D" id="1.10.10.10">
    <property type="entry name" value="Winged helix-like DNA-binding domain superfamily/Winged helix DNA-binding domain"/>
    <property type="match status" value="1"/>
</dbReference>
<dbReference type="PANTHER" id="PTHR44846">
    <property type="entry name" value="MANNOSYL-D-GLYCERATE TRANSPORT/METABOLISM SYSTEM REPRESSOR MNGR-RELATED"/>
    <property type="match status" value="1"/>
</dbReference>
<dbReference type="SMART" id="SM00866">
    <property type="entry name" value="UTRA"/>
    <property type="match status" value="1"/>
</dbReference>
<dbReference type="Pfam" id="PF07702">
    <property type="entry name" value="UTRA"/>
    <property type="match status" value="1"/>
</dbReference>
<dbReference type="Proteomes" id="UP000240509">
    <property type="component" value="Unassembled WGS sequence"/>
</dbReference>
<keyword evidence="2" id="KW-0238">DNA-binding</keyword>
<keyword evidence="3" id="KW-0804">Transcription</keyword>
<accession>A0A2T4U2H5</accession>
<dbReference type="InterPro" id="IPR036390">
    <property type="entry name" value="WH_DNA-bd_sf"/>
</dbReference>
<keyword evidence="1" id="KW-0805">Transcription regulation</keyword>
<sequence>MSQKQKKLPLYIQIKNKLVSNIKDGTWKPGVSIPSESRLIEQYNVSRTTIRQAIREMVQDGILETSRGAPAKVKEIPEESVGNPGIVHHEIGTEMSVIILRMEKSRTHYSAKHHLSLPETAEVFFMERLRTADGIPIAIQRSFFPVEAGETIEQAAEKEFDLFPALGERGIYHTNIKEHVSAANATQEEADLLGMAPGEALITIERTTLGIDAAPIEYSMTKYTPKAFNYTIELE</sequence>
<dbReference type="AlphaFoldDB" id="A0A2T4U2H5"/>
<dbReference type="PROSITE" id="PS50949">
    <property type="entry name" value="HTH_GNTR"/>
    <property type="match status" value="1"/>
</dbReference>
<dbReference type="InterPro" id="IPR011663">
    <property type="entry name" value="UTRA"/>
</dbReference>
<dbReference type="Gene3D" id="3.40.1410.10">
    <property type="entry name" value="Chorismate lyase-like"/>
    <property type="match status" value="1"/>
</dbReference>
<dbReference type="GO" id="GO:0003700">
    <property type="term" value="F:DNA-binding transcription factor activity"/>
    <property type="evidence" value="ECO:0007669"/>
    <property type="project" value="InterPro"/>
</dbReference>
<name>A0A2T4U2H5_9BACI</name>
<reference evidence="5 6" key="1">
    <citation type="submission" date="2018-03" db="EMBL/GenBank/DDBJ databases">
        <title>Alkalicoccus saliphilus sp. nov., isolated from a mineral pool.</title>
        <authorList>
            <person name="Zhao B."/>
        </authorList>
    </citation>
    <scope>NUCLEOTIDE SEQUENCE [LARGE SCALE GENOMIC DNA]</scope>
    <source>
        <strain evidence="5 6">6AG</strain>
    </source>
</reference>
<gene>
    <name evidence="5" type="ORF">C6Y45_15625</name>
</gene>
<comment type="caution">
    <text evidence="5">The sequence shown here is derived from an EMBL/GenBank/DDBJ whole genome shotgun (WGS) entry which is preliminary data.</text>
</comment>
<dbReference type="InterPro" id="IPR050679">
    <property type="entry name" value="Bact_HTH_transcr_reg"/>
</dbReference>
<dbReference type="GO" id="GO:0003677">
    <property type="term" value="F:DNA binding"/>
    <property type="evidence" value="ECO:0007669"/>
    <property type="project" value="UniProtKB-KW"/>
</dbReference>
<evidence type="ECO:0000256" key="2">
    <source>
        <dbReference type="ARBA" id="ARBA00023125"/>
    </source>
</evidence>
<dbReference type="PANTHER" id="PTHR44846:SF1">
    <property type="entry name" value="MANNOSYL-D-GLYCERATE TRANSPORT_METABOLISM SYSTEM REPRESSOR MNGR-RELATED"/>
    <property type="match status" value="1"/>
</dbReference>